<gene>
    <name evidence="1" type="ORF">CMV_027291</name>
</gene>
<feature type="non-terminal residue" evidence="1">
    <location>
        <position position="1"/>
    </location>
</feature>
<name>A0A8J4Q6R8_9ROSI</name>
<protein>
    <recommendedName>
        <fullName evidence="3">Tryptophan synthase beta chain-like PALP domain-containing protein</fullName>
    </recommendedName>
</protein>
<dbReference type="SUPFAM" id="SSF53686">
    <property type="entry name" value="Tryptophan synthase beta subunit-like PLP-dependent enzymes"/>
    <property type="match status" value="1"/>
</dbReference>
<evidence type="ECO:0008006" key="3">
    <source>
        <dbReference type="Google" id="ProtNLM"/>
    </source>
</evidence>
<dbReference type="Proteomes" id="UP000737018">
    <property type="component" value="Unassembled WGS sequence"/>
</dbReference>
<dbReference type="AlphaFoldDB" id="A0A8J4Q6R8"/>
<organism evidence="1 2">
    <name type="scientific">Castanea mollissima</name>
    <name type="common">Chinese chestnut</name>
    <dbReference type="NCBI Taxonomy" id="60419"/>
    <lineage>
        <taxon>Eukaryota</taxon>
        <taxon>Viridiplantae</taxon>
        <taxon>Streptophyta</taxon>
        <taxon>Embryophyta</taxon>
        <taxon>Tracheophyta</taxon>
        <taxon>Spermatophyta</taxon>
        <taxon>Magnoliopsida</taxon>
        <taxon>eudicotyledons</taxon>
        <taxon>Gunneridae</taxon>
        <taxon>Pentapetalae</taxon>
        <taxon>rosids</taxon>
        <taxon>fabids</taxon>
        <taxon>Fagales</taxon>
        <taxon>Fagaceae</taxon>
        <taxon>Castanea</taxon>
    </lineage>
</organism>
<proteinExistence type="predicted"/>
<accession>A0A8J4Q6R8</accession>
<dbReference type="OrthoDB" id="10259545at2759"/>
<dbReference type="InterPro" id="IPR050214">
    <property type="entry name" value="Cys_Synth/Cystath_Beta-Synth"/>
</dbReference>
<reference evidence="1" key="1">
    <citation type="submission" date="2020-03" db="EMBL/GenBank/DDBJ databases">
        <title>Castanea mollissima Vanexum genome sequencing.</title>
        <authorList>
            <person name="Staton M."/>
        </authorList>
    </citation>
    <scope>NUCLEOTIDE SEQUENCE</scope>
    <source>
        <tissue evidence="1">Leaf</tissue>
    </source>
</reference>
<dbReference type="InterPro" id="IPR036052">
    <property type="entry name" value="TrpB-like_PALP_sf"/>
</dbReference>
<sequence length="76" mass="8320">KKKKLRNGLIDAIGNTPLIPINSLSKATGCEILEKCEILNPGGRVKDGVAVKIIEKDREPCYSCSCLRMQMPCGYP</sequence>
<dbReference type="Gene3D" id="3.40.50.1100">
    <property type="match status" value="2"/>
</dbReference>
<comment type="caution">
    <text evidence="1">The sequence shown here is derived from an EMBL/GenBank/DDBJ whole genome shotgun (WGS) entry which is preliminary data.</text>
</comment>
<keyword evidence="2" id="KW-1185">Reference proteome</keyword>
<evidence type="ECO:0000313" key="2">
    <source>
        <dbReference type="Proteomes" id="UP000737018"/>
    </source>
</evidence>
<evidence type="ECO:0000313" key="1">
    <source>
        <dbReference type="EMBL" id="KAF3946440.1"/>
    </source>
</evidence>
<dbReference type="PANTHER" id="PTHR10314">
    <property type="entry name" value="CYSTATHIONINE BETA-SYNTHASE"/>
    <property type="match status" value="1"/>
</dbReference>
<dbReference type="EMBL" id="JRKL02009212">
    <property type="protein sequence ID" value="KAF3946440.1"/>
    <property type="molecule type" value="Genomic_DNA"/>
</dbReference>